<organism evidence="2 3">
    <name type="scientific">Nitrospira defluvii</name>
    <dbReference type="NCBI Taxonomy" id="330214"/>
    <lineage>
        <taxon>Bacteria</taxon>
        <taxon>Pseudomonadati</taxon>
        <taxon>Nitrospirota</taxon>
        <taxon>Nitrospiria</taxon>
        <taxon>Nitrospirales</taxon>
        <taxon>Nitrospiraceae</taxon>
        <taxon>Nitrospira</taxon>
    </lineage>
</organism>
<reference evidence="2 3" key="1">
    <citation type="submission" date="2021-02" db="EMBL/GenBank/DDBJ databases">
        <authorList>
            <person name="Han P."/>
        </authorList>
    </citation>
    <scope>NUCLEOTIDE SEQUENCE [LARGE SCALE GENOMIC DNA]</scope>
    <source>
        <strain evidence="2">Candidatus Nitrospira sp. ZN2</strain>
    </source>
</reference>
<proteinExistence type="predicted"/>
<dbReference type="RefSeq" id="WP_213041580.1">
    <property type="nucleotide sequence ID" value="NZ_CAJNBJ010000002.1"/>
</dbReference>
<sequence length="965" mass="110050">MPRIPLATYRLQFNHCFTFLDAARLIPYLHALGITDCYASSFLKAVPGSLHGYDLIDHGQLNPELGSETDFAAFVAALKTYDMGLLVDVVPNHMGILSAENRWWWDVLEHGPGSRYASAFDVDWTPLKRELNDKVLLPILGDQYGTALEQQDIRLVCEEGGFVVTYFHHRLPIAPASWAGILSFRIDDLAGTAGEEHHAVQELRSIVTALRHLPPARERSMESMAERDRETQLARRRLAALMSDSQDVRAYVGATVERYNGTKGASDSFDHLDALLNEQHYRLASWRVASEEINYRRFFDINELAAIRTEDPRIFAESHRLIFRLIKEGVATGLRIDHVDGLYDPEHYLRQLQDWAATELPPQVGEDRLSLFIVVEKILGAGEQLPCSWPVAGTTGYDFLNLLNGLFVRTDHAKAMEAVYRTLTGQRQSYEELVYQAKKLIMRASMSSELNVLGHELNRLSERDRHYRDFTLNSLTHAVREIIACFPVYRSYVTADREGVLERDRRFIHQAVACAVQRNPAVSRQVFEFVRDLLLGSLPPSQKLTNEERVRFVTRFQQTTGPVMAKGVEDTVCYLYNRLVSLNEVGGDPGRFGRSLEQFHQGIRDRYAGWPHAISTTSTHDAKRGEDVRARLNVLSEMPDRWRKAVARWMRMNKRHRTELEEGPAPERNVEYLLYQTLIGAWPVGALDAGRYEEFGKRIERYMIKAVREAKVRTSWVNSHEAYEDAITRFIQKLLERRSGNPFLNEFLPFQGMVAKYGMFNSLSMAVLKVAAPGVPDYYQGTELWDLKLVDPDNRVPVDYATRESMMAECVRLERATGEDRLATLRAWCASWEDGRIKMFLLSQALRHRRAQADLYLHGDYVPLASQGRFHSHLCAFSRLYQDQAIVAVAPRFLASMEAEQQGASPDNLWQDTAVTVPSWKPGSVYRHLFTGERFETTGHGQHQVLSVGVVLRHCPVGLLIRSEP</sequence>
<dbReference type="SUPFAM" id="SSF51445">
    <property type="entry name" value="(Trans)glycosidases"/>
    <property type="match status" value="1"/>
</dbReference>
<gene>
    <name evidence="2" type="ORF">NSPZN2_100218</name>
</gene>
<evidence type="ECO:0000313" key="3">
    <source>
        <dbReference type="Proteomes" id="UP000675880"/>
    </source>
</evidence>
<evidence type="ECO:0000259" key="1">
    <source>
        <dbReference type="SMART" id="SM00642"/>
    </source>
</evidence>
<dbReference type="NCBIfam" id="TIGR02401">
    <property type="entry name" value="trehalose_TreY"/>
    <property type="match status" value="1"/>
</dbReference>
<dbReference type="PANTHER" id="PTHR10357:SF216">
    <property type="entry name" value="MALTOOLIGOSYL TREHALOSE SYNTHASE-RELATED"/>
    <property type="match status" value="1"/>
</dbReference>
<comment type="caution">
    <text evidence="2">The sequence shown here is derived from an EMBL/GenBank/DDBJ whole genome shotgun (WGS) entry which is preliminary data.</text>
</comment>
<dbReference type="Gene3D" id="3.20.20.80">
    <property type="entry name" value="Glycosidases"/>
    <property type="match status" value="4"/>
</dbReference>
<dbReference type="PANTHER" id="PTHR10357">
    <property type="entry name" value="ALPHA-AMYLASE FAMILY MEMBER"/>
    <property type="match status" value="1"/>
</dbReference>
<accession>A0ABM8R1S4</accession>
<keyword evidence="3" id="KW-1185">Reference proteome</keyword>
<keyword evidence="2" id="KW-0413">Isomerase</keyword>
<dbReference type="InterPro" id="IPR006047">
    <property type="entry name" value="GH13_cat_dom"/>
</dbReference>
<dbReference type="SMART" id="SM00642">
    <property type="entry name" value="Aamy"/>
    <property type="match status" value="1"/>
</dbReference>
<dbReference type="EC" id="5.4.99.15" evidence="2"/>
<dbReference type="CDD" id="cd11336">
    <property type="entry name" value="AmyAc_MTSase"/>
    <property type="match status" value="1"/>
</dbReference>
<dbReference type="EMBL" id="CAJNBJ010000002">
    <property type="protein sequence ID" value="CAE6728196.1"/>
    <property type="molecule type" value="Genomic_DNA"/>
</dbReference>
<dbReference type="Proteomes" id="UP000675880">
    <property type="component" value="Unassembled WGS sequence"/>
</dbReference>
<feature type="domain" description="Glycosyl hydrolase family 13 catalytic" evidence="1">
    <location>
        <begin position="6"/>
        <end position="515"/>
    </location>
</feature>
<name>A0ABM8R1S4_9BACT</name>
<dbReference type="Pfam" id="PF00128">
    <property type="entry name" value="Alpha-amylase"/>
    <property type="match status" value="1"/>
</dbReference>
<dbReference type="GO" id="GO:0047470">
    <property type="term" value="F:(1,4)-alpha-D-glucan 1-alpha-D-glucosylmutase activity"/>
    <property type="evidence" value="ECO:0007669"/>
    <property type="project" value="UniProtKB-EC"/>
</dbReference>
<evidence type="ECO:0000313" key="2">
    <source>
        <dbReference type="EMBL" id="CAE6728196.1"/>
    </source>
</evidence>
<dbReference type="InterPro" id="IPR012767">
    <property type="entry name" value="Trehalose_TreY"/>
</dbReference>
<dbReference type="InterPro" id="IPR017853">
    <property type="entry name" value="GH"/>
</dbReference>
<protein>
    <submittedName>
        <fullName evidence="2">Malto-oligosyltrehalose synthase</fullName>
        <ecNumber evidence="2">5.4.99.15</ecNumber>
    </submittedName>
</protein>